<dbReference type="SMART" id="SM00267">
    <property type="entry name" value="GGDEF"/>
    <property type="match status" value="1"/>
</dbReference>
<dbReference type="NCBIfam" id="TIGR00254">
    <property type="entry name" value="GGDEF"/>
    <property type="match status" value="1"/>
</dbReference>
<sequence>MTEFVSLLILFILRERRKVFFFFKSDLMHPSELIEIVNGQDRKVLSVVVADMHGTILQRCGQAAYLKQGIPSLFSTEPPSIGELWKRAIADGNEQMSLFWAMSGDMRHELHLCRIADSWAVIETPATSADTERLLKESEQRLQLVVQQTGQMVYDYDLRTGTITWAGATSEITGYCAEELAAMNIKEWAEHIHPEDREEALSLLDQARKSRGRYSVDYRFRRKNNSYIHIRDNGAFLLDEEQIPFRMIGSMADITEQKIAEDIIRHQAHHDGLTGLPNRTLVLDRIDLALAHARRVGEGFAVLFLDLDRFKPINDTLGHAVGDGLLIAVAQRLVGALRPDDTVSRNGGDEFIVLLPGVPDAPAAGIVAEKIIHELGKPFFIDGFELHISASIGIAVFPTDGKNAEEIIRNADVALYRSKEAGRDRYAFYSDTRGSFGRERITLQQELKAAIPDDQLRLVFLPTISLTSSAVSSYEALLRWQHPRLGLLLPEAFLPIAEETGLMLAIGDWVIDEGLANLKRWSLRGDPSLLRLNISAQQFFQPQFVRRLADRVIAFDLPAQKVRLEIHEAIALQRGGHTEQILRELDAMGFSLSIDNFGTGYGALRSLQDYPIREVKIDRSLIRDMGERRSQWLIQGMVQMARALGLSTVAGGVEHEGQKTLLRQYGCDEAQGWLFGTALQPIGRNPAQ</sequence>
<dbReference type="InterPro" id="IPR000160">
    <property type="entry name" value="GGDEF_dom"/>
</dbReference>
<dbReference type="InterPro" id="IPR035965">
    <property type="entry name" value="PAS-like_dom_sf"/>
</dbReference>
<evidence type="ECO:0000313" key="5">
    <source>
        <dbReference type="EMBL" id="EHQ04687.1"/>
    </source>
</evidence>
<dbReference type="Pfam" id="PF00563">
    <property type="entry name" value="EAL"/>
    <property type="match status" value="1"/>
</dbReference>
<dbReference type="Gene3D" id="3.30.70.270">
    <property type="match status" value="1"/>
</dbReference>
<feature type="domain" description="PAS" evidence="1">
    <location>
        <begin position="138"/>
        <end position="211"/>
    </location>
</feature>
<dbReference type="SMART" id="SM00086">
    <property type="entry name" value="PAC"/>
    <property type="match status" value="1"/>
</dbReference>
<evidence type="ECO:0000313" key="6">
    <source>
        <dbReference type="Proteomes" id="UP000005737"/>
    </source>
</evidence>
<dbReference type="PROSITE" id="PS50883">
    <property type="entry name" value="EAL"/>
    <property type="match status" value="1"/>
</dbReference>
<accession>H2CLS6</accession>
<feature type="domain" description="GGDEF" evidence="4">
    <location>
        <begin position="298"/>
        <end position="431"/>
    </location>
</feature>
<dbReference type="CDD" id="cd01949">
    <property type="entry name" value="GGDEF"/>
    <property type="match status" value="1"/>
</dbReference>
<dbReference type="SUPFAM" id="SSF141868">
    <property type="entry name" value="EAL domain-like"/>
    <property type="match status" value="1"/>
</dbReference>
<dbReference type="FunFam" id="3.30.70.270:FF:000001">
    <property type="entry name" value="Diguanylate cyclase domain protein"/>
    <property type="match status" value="1"/>
</dbReference>
<dbReference type="Proteomes" id="UP000005737">
    <property type="component" value="Unassembled WGS sequence"/>
</dbReference>
<dbReference type="InterPro" id="IPR001610">
    <property type="entry name" value="PAC"/>
</dbReference>
<dbReference type="GO" id="GO:0003824">
    <property type="term" value="F:catalytic activity"/>
    <property type="evidence" value="ECO:0007669"/>
    <property type="project" value="UniProtKB-ARBA"/>
</dbReference>
<dbReference type="PROSITE" id="PS50112">
    <property type="entry name" value="PAS"/>
    <property type="match status" value="1"/>
</dbReference>
<dbReference type="InterPro" id="IPR052155">
    <property type="entry name" value="Biofilm_reg_signaling"/>
</dbReference>
<dbReference type="Gene3D" id="3.20.20.450">
    <property type="entry name" value="EAL domain"/>
    <property type="match status" value="1"/>
</dbReference>
<dbReference type="SMART" id="SM00091">
    <property type="entry name" value="PAS"/>
    <property type="match status" value="1"/>
</dbReference>
<dbReference type="InterPro" id="IPR001633">
    <property type="entry name" value="EAL_dom"/>
</dbReference>
<dbReference type="SUPFAM" id="SSF55785">
    <property type="entry name" value="PYP-like sensor domain (PAS domain)"/>
    <property type="match status" value="1"/>
</dbReference>
<dbReference type="SUPFAM" id="SSF55073">
    <property type="entry name" value="Nucleotide cyclase"/>
    <property type="match status" value="1"/>
</dbReference>
<dbReference type="HOGENOM" id="CLU_000445_70_20_12"/>
<dbReference type="InterPro" id="IPR000700">
    <property type="entry name" value="PAS-assoc_C"/>
</dbReference>
<dbReference type="EMBL" id="JH597775">
    <property type="protein sequence ID" value="EHQ04687.1"/>
    <property type="molecule type" value="Genomic_DNA"/>
</dbReference>
<keyword evidence="6" id="KW-1185">Reference proteome</keyword>
<dbReference type="Gene3D" id="3.30.450.20">
    <property type="entry name" value="PAS domain"/>
    <property type="match status" value="1"/>
</dbReference>
<dbReference type="NCBIfam" id="TIGR00229">
    <property type="entry name" value="sensory_box"/>
    <property type="match status" value="1"/>
</dbReference>
<evidence type="ECO:0000259" key="1">
    <source>
        <dbReference type="PROSITE" id="PS50112"/>
    </source>
</evidence>
<dbReference type="PANTHER" id="PTHR44757">
    <property type="entry name" value="DIGUANYLATE CYCLASE DGCP"/>
    <property type="match status" value="1"/>
</dbReference>
<proteinExistence type="predicted"/>
<dbReference type="Pfam" id="PF08447">
    <property type="entry name" value="PAS_3"/>
    <property type="match status" value="1"/>
</dbReference>
<evidence type="ECO:0000259" key="3">
    <source>
        <dbReference type="PROSITE" id="PS50883"/>
    </source>
</evidence>
<gene>
    <name evidence="5" type="ORF">Lepil_4209</name>
</gene>
<dbReference type="STRING" id="183.GCA_002009735_03720"/>
<dbReference type="PROSITE" id="PS50113">
    <property type="entry name" value="PAC"/>
    <property type="match status" value="1"/>
</dbReference>
<name>H2CLS6_9LEPT</name>
<dbReference type="CDD" id="cd00130">
    <property type="entry name" value="PAS"/>
    <property type="match status" value="1"/>
</dbReference>
<protein>
    <submittedName>
        <fullName evidence="5">Diguanylate cyclase/phosphodiesterase with PAS/PAC sensor(S)</fullName>
    </submittedName>
</protein>
<dbReference type="InterPro" id="IPR013655">
    <property type="entry name" value="PAS_fold_3"/>
</dbReference>
<organism evidence="5 6">
    <name type="scientific">Leptonema illini DSM 21528</name>
    <dbReference type="NCBI Taxonomy" id="929563"/>
    <lineage>
        <taxon>Bacteria</taxon>
        <taxon>Pseudomonadati</taxon>
        <taxon>Spirochaetota</taxon>
        <taxon>Spirochaetia</taxon>
        <taxon>Leptospirales</taxon>
        <taxon>Leptospiraceae</taxon>
        <taxon>Leptonema</taxon>
    </lineage>
</organism>
<dbReference type="InterPro" id="IPR035919">
    <property type="entry name" value="EAL_sf"/>
</dbReference>
<dbReference type="InterPro" id="IPR043128">
    <property type="entry name" value="Rev_trsase/Diguanyl_cyclase"/>
</dbReference>
<feature type="domain" description="PAC" evidence="2">
    <location>
        <begin position="214"/>
        <end position="266"/>
    </location>
</feature>
<dbReference type="PROSITE" id="PS50887">
    <property type="entry name" value="GGDEF"/>
    <property type="match status" value="1"/>
</dbReference>
<evidence type="ECO:0000259" key="4">
    <source>
        <dbReference type="PROSITE" id="PS50887"/>
    </source>
</evidence>
<dbReference type="SMART" id="SM00052">
    <property type="entry name" value="EAL"/>
    <property type="match status" value="1"/>
</dbReference>
<reference evidence="5 6" key="1">
    <citation type="submission" date="2011-10" db="EMBL/GenBank/DDBJ databases">
        <title>The Improved High-Quality Draft genome of Leptonema illini DSM 21528.</title>
        <authorList>
            <consortium name="US DOE Joint Genome Institute (JGI-PGF)"/>
            <person name="Lucas S."/>
            <person name="Copeland A."/>
            <person name="Lapidus A."/>
            <person name="Glavina del Rio T."/>
            <person name="Dalin E."/>
            <person name="Tice H."/>
            <person name="Bruce D."/>
            <person name="Goodwin L."/>
            <person name="Pitluck S."/>
            <person name="Peters L."/>
            <person name="Mikhailova N."/>
            <person name="Held B."/>
            <person name="Kyrpides N."/>
            <person name="Mavromatis K."/>
            <person name="Ivanova N."/>
            <person name="Markowitz V."/>
            <person name="Cheng J.-F."/>
            <person name="Hugenholtz P."/>
            <person name="Woyke T."/>
            <person name="Wu D."/>
            <person name="Gronow S."/>
            <person name="Wellnitz S."/>
            <person name="Brambilla E.-M."/>
            <person name="Klenk H.-P."/>
            <person name="Eisen J.A."/>
        </authorList>
    </citation>
    <scope>NUCLEOTIDE SEQUENCE [LARGE SCALE GENOMIC DNA]</scope>
    <source>
        <strain evidence="5 6">DSM 21528</strain>
    </source>
</reference>
<dbReference type="Pfam" id="PF00990">
    <property type="entry name" value="GGDEF"/>
    <property type="match status" value="1"/>
</dbReference>
<dbReference type="PANTHER" id="PTHR44757:SF2">
    <property type="entry name" value="BIOFILM ARCHITECTURE MAINTENANCE PROTEIN MBAA"/>
    <property type="match status" value="1"/>
</dbReference>
<evidence type="ECO:0000259" key="2">
    <source>
        <dbReference type="PROSITE" id="PS50113"/>
    </source>
</evidence>
<dbReference type="InterPro" id="IPR029787">
    <property type="entry name" value="Nucleotide_cyclase"/>
</dbReference>
<feature type="domain" description="EAL" evidence="3">
    <location>
        <begin position="440"/>
        <end position="688"/>
    </location>
</feature>
<dbReference type="InterPro" id="IPR000014">
    <property type="entry name" value="PAS"/>
</dbReference>
<dbReference type="CDD" id="cd01948">
    <property type="entry name" value="EAL"/>
    <property type="match status" value="1"/>
</dbReference>
<dbReference type="AlphaFoldDB" id="H2CLS6"/>